<dbReference type="InterPro" id="IPR036291">
    <property type="entry name" value="NAD(P)-bd_dom_sf"/>
</dbReference>
<sequence>MKEGYVLITGATSGIGYELCKVFAQNGHNLIIHGKDLKKLEKVKCLLKINSNNKIKIESISANLLNLQEIDFMVELIKSKKWVIKYLVNNAGIGSFGSTKDIDINKDMNIIDINIRALTYLTKIFLDEIIKEQGGILNVSSTAAFSPGPYMNVYYSSKTYVRYFTEALREELQGTGVKVSVLYPGATKTNFQNKAQIKKAKFTNSNLMKSDKVAKIGYKGFMRNKVVIIPGIKNKILVFFSKILPNKILCRIIKKANNG</sequence>
<accession>A0ABU0JTI0</accession>
<comment type="caution">
    <text evidence="4">The sequence shown here is derived from an EMBL/GenBank/DDBJ whole genome shotgun (WGS) entry which is preliminary data.</text>
</comment>
<name>A0ABU0JTI0_HATLI</name>
<dbReference type="CDD" id="cd05233">
    <property type="entry name" value="SDR_c"/>
    <property type="match status" value="1"/>
</dbReference>
<dbReference type="Proteomes" id="UP001224418">
    <property type="component" value="Unassembled WGS sequence"/>
</dbReference>
<keyword evidence="2" id="KW-0560">Oxidoreductase</keyword>
<gene>
    <name evidence="4" type="ORF">QOZ93_002160</name>
</gene>
<organism evidence="4 5">
    <name type="scientific">Hathewaya limosa</name>
    <name type="common">Clostridium limosum</name>
    <dbReference type="NCBI Taxonomy" id="1536"/>
    <lineage>
        <taxon>Bacteria</taxon>
        <taxon>Bacillati</taxon>
        <taxon>Bacillota</taxon>
        <taxon>Clostridia</taxon>
        <taxon>Eubacteriales</taxon>
        <taxon>Clostridiaceae</taxon>
        <taxon>Hathewaya</taxon>
    </lineage>
</organism>
<reference evidence="4 5" key="1">
    <citation type="submission" date="2023-07" db="EMBL/GenBank/DDBJ databases">
        <title>Genomic Encyclopedia of Type Strains, Phase IV (KMG-IV): sequencing the most valuable type-strain genomes for metagenomic binning, comparative biology and taxonomic classification.</title>
        <authorList>
            <person name="Goeker M."/>
        </authorList>
    </citation>
    <scope>NUCLEOTIDE SEQUENCE [LARGE SCALE GENOMIC DNA]</scope>
    <source>
        <strain evidence="4 5">DSM 1400</strain>
    </source>
</reference>
<keyword evidence="5" id="KW-1185">Reference proteome</keyword>
<evidence type="ECO:0000256" key="1">
    <source>
        <dbReference type="ARBA" id="ARBA00006484"/>
    </source>
</evidence>
<dbReference type="PANTHER" id="PTHR42901:SF1">
    <property type="entry name" value="ALCOHOL DEHYDROGENASE"/>
    <property type="match status" value="1"/>
</dbReference>
<dbReference type="InterPro" id="IPR002347">
    <property type="entry name" value="SDR_fam"/>
</dbReference>
<dbReference type="EMBL" id="JAUSWN010000019">
    <property type="protein sequence ID" value="MDQ0480412.1"/>
    <property type="molecule type" value="Genomic_DNA"/>
</dbReference>
<dbReference type="PANTHER" id="PTHR42901">
    <property type="entry name" value="ALCOHOL DEHYDROGENASE"/>
    <property type="match status" value="1"/>
</dbReference>
<dbReference type="PRINTS" id="PR00081">
    <property type="entry name" value="GDHRDH"/>
</dbReference>
<dbReference type="PIRSF" id="PIRSF000126">
    <property type="entry name" value="11-beta-HSD1"/>
    <property type="match status" value="1"/>
</dbReference>
<proteinExistence type="inferred from homology"/>
<evidence type="ECO:0000313" key="4">
    <source>
        <dbReference type="EMBL" id="MDQ0480412.1"/>
    </source>
</evidence>
<dbReference type="Gene3D" id="3.40.50.720">
    <property type="entry name" value="NAD(P)-binding Rossmann-like Domain"/>
    <property type="match status" value="1"/>
</dbReference>
<dbReference type="RefSeq" id="WP_307356385.1">
    <property type="nucleotide sequence ID" value="NZ_BAAACJ010000007.1"/>
</dbReference>
<protein>
    <submittedName>
        <fullName evidence="4">Short-subunit dehydrogenase</fullName>
    </submittedName>
</protein>
<dbReference type="PRINTS" id="PR00080">
    <property type="entry name" value="SDRFAMILY"/>
</dbReference>
<comment type="similarity">
    <text evidence="1 3">Belongs to the short-chain dehydrogenases/reductases (SDR) family.</text>
</comment>
<dbReference type="SUPFAM" id="SSF51735">
    <property type="entry name" value="NAD(P)-binding Rossmann-fold domains"/>
    <property type="match status" value="1"/>
</dbReference>
<evidence type="ECO:0000313" key="5">
    <source>
        <dbReference type="Proteomes" id="UP001224418"/>
    </source>
</evidence>
<evidence type="ECO:0000256" key="3">
    <source>
        <dbReference type="RuleBase" id="RU000363"/>
    </source>
</evidence>
<dbReference type="Pfam" id="PF00106">
    <property type="entry name" value="adh_short"/>
    <property type="match status" value="1"/>
</dbReference>
<evidence type="ECO:0000256" key="2">
    <source>
        <dbReference type="ARBA" id="ARBA00023002"/>
    </source>
</evidence>